<evidence type="ECO:0000259" key="14">
    <source>
        <dbReference type="PROSITE" id="PS51384"/>
    </source>
</evidence>
<dbReference type="KEGG" id="adg:Adeg_0374"/>
<feature type="binding site" evidence="11 13">
    <location>
        <position position="225"/>
    </location>
    <ligand>
        <name>[2Fe-2S] cluster</name>
        <dbReference type="ChEBI" id="CHEBI:190135"/>
    </ligand>
</feature>
<keyword evidence="10 11" id="KW-0411">Iron-sulfur</keyword>
<gene>
    <name evidence="11" type="primary">pyrK</name>
    <name evidence="15" type="ordered locus">Adeg_0374</name>
</gene>
<evidence type="ECO:0000256" key="1">
    <source>
        <dbReference type="ARBA" id="ARBA00006422"/>
    </source>
</evidence>
<dbReference type="Pfam" id="PF00970">
    <property type="entry name" value="FAD_binding_6"/>
    <property type="match status" value="1"/>
</dbReference>
<evidence type="ECO:0000256" key="3">
    <source>
        <dbReference type="ARBA" id="ARBA00022630"/>
    </source>
</evidence>
<evidence type="ECO:0000313" key="16">
    <source>
        <dbReference type="Proteomes" id="UP000002620"/>
    </source>
</evidence>
<feature type="binding site" evidence="11 12">
    <location>
        <begin position="75"/>
        <end position="76"/>
    </location>
    <ligand>
        <name>FAD</name>
        <dbReference type="ChEBI" id="CHEBI:57692"/>
    </ligand>
</feature>
<dbReference type="Pfam" id="PF00175">
    <property type="entry name" value="NAD_binding_1"/>
    <property type="match status" value="1"/>
</dbReference>
<feature type="binding site" evidence="11 13">
    <location>
        <position position="228"/>
    </location>
    <ligand>
        <name>[2Fe-2S] cluster</name>
        <dbReference type="ChEBI" id="CHEBI:190135"/>
    </ligand>
</feature>
<dbReference type="RefSeq" id="WP_015738406.1">
    <property type="nucleotide sequence ID" value="NC_013385.1"/>
</dbReference>
<dbReference type="GO" id="GO:0050660">
    <property type="term" value="F:flavin adenine dinucleotide binding"/>
    <property type="evidence" value="ECO:0007669"/>
    <property type="project" value="InterPro"/>
</dbReference>
<keyword evidence="2 11" id="KW-0813">Transport</keyword>
<dbReference type="Proteomes" id="UP000002620">
    <property type="component" value="Chromosome"/>
</dbReference>
<keyword evidence="6 11" id="KW-0274">FAD</keyword>
<dbReference type="PROSITE" id="PS51384">
    <property type="entry name" value="FAD_FR"/>
    <property type="match status" value="1"/>
</dbReference>
<dbReference type="PANTHER" id="PTHR43513">
    <property type="entry name" value="DIHYDROOROTATE DEHYDROGENASE B (NAD(+)), ELECTRON TRANSFER SUBUNIT"/>
    <property type="match status" value="1"/>
</dbReference>
<keyword evidence="5 11" id="KW-0479">Metal-binding</keyword>
<protein>
    <recommendedName>
        <fullName evidence="11">Dihydroorotate dehydrogenase B (NAD(+)), electron transfer subunit</fullName>
    </recommendedName>
    <alternativeName>
        <fullName evidence="11">Dihydroorotate oxidase B, electron transfer subunit</fullName>
    </alternativeName>
</protein>
<dbReference type="GO" id="GO:0051537">
    <property type="term" value="F:2 iron, 2 sulfur cluster binding"/>
    <property type="evidence" value="ECO:0007669"/>
    <property type="project" value="UniProtKB-KW"/>
</dbReference>
<evidence type="ECO:0000256" key="11">
    <source>
        <dbReference type="HAMAP-Rule" id="MF_01211"/>
    </source>
</evidence>
<feature type="binding site" evidence="11 13">
    <location>
        <position position="244"/>
    </location>
    <ligand>
        <name>[2Fe-2S] cluster</name>
        <dbReference type="ChEBI" id="CHEBI:190135"/>
    </ligand>
</feature>
<dbReference type="eggNOG" id="COG0543">
    <property type="taxonomic scope" value="Bacteria"/>
</dbReference>
<keyword evidence="3 11" id="KW-0285">Flavoprotein</keyword>
<comment type="pathway">
    <text evidence="11">Pyrimidine metabolism; UMP biosynthesis via de novo pathway; orotate from (S)-dihydroorotate (NAD(+) route): step 1/1.</text>
</comment>
<name>C9RBA1_AMMDK</name>
<dbReference type="UniPathway" id="UPA00070">
    <property type="reaction ID" value="UER00945"/>
</dbReference>
<comment type="cofactor">
    <cofactor evidence="11">
        <name>[2Fe-2S] cluster</name>
        <dbReference type="ChEBI" id="CHEBI:190135"/>
    </cofactor>
    <text evidence="11">Binds 1 [2Fe-2S] cluster per subunit.</text>
</comment>
<dbReference type="Gene3D" id="2.40.30.10">
    <property type="entry name" value="Translation factors"/>
    <property type="match status" value="1"/>
</dbReference>
<dbReference type="HAMAP" id="MF_01211">
    <property type="entry name" value="DHODB_Fe_S_bind"/>
    <property type="match status" value="1"/>
</dbReference>
<keyword evidence="9 11" id="KW-0408">Iron</keyword>
<evidence type="ECO:0000256" key="4">
    <source>
        <dbReference type="ARBA" id="ARBA00022714"/>
    </source>
</evidence>
<evidence type="ECO:0000256" key="5">
    <source>
        <dbReference type="ARBA" id="ARBA00022723"/>
    </source>
</evidence>
<sequence length="258" mass="28256">MIHEAEILSQRRLAPDIYRLELFAPRVAEQAQPGQFLMVRTSISLDPFLRRPLSVNAVDRRRGAVVLLYRVVGRGTRLLAERKLGKRLNVVGPLGRSFTVPLSGPVVLVAGGLGIAPLFFLAEVCRQRGNEVILFYGARSQEELVLRRELEDMGVKVFLATDDGSLGERGTVVELLKKKGLPPAAPVYAAGPPPMLKALAGTLKDMGREAEFSLEERMGCGVGACRGCAVKVREGENFVYRRVCTDGPVFKAGEVVWE</sequence>
<dbReference type="GO" id="GO:0016491">
    <property type="term" value="F:oxidoreductase activity"/>
    <property type="evidence" value="ECO:0007669"/>
    <property type="project" value="InterPro"/>
</dbReference>
<reference evidence="15 16" key="1">
    <citation type="submission" date="2009-10" db="EMBL/GenBank/DDBJ databases">
        <title>Complete sequence of chromosome of Ammonifex degensii KC4.</title>
        <authorList>
            <consortium name="US DOE Joint Genome Institute"/>
            <person name="Kerfeld C."/>
            <person name="Goodner B."/>
            <person name="Huber H."/>
            <person name="Stetter K."/>
            <person name="Lucas S."/>
            <person name="Copeland A."/>
            <person name="Lapidus A."/>
            <person name="Glavina del Rio T."/>
            <person name="Dalin E."/>
            <person name="Tice H."/>
            <person name="Bruce D."/>
            <person name="Goodwin L."/>
            <person name="Pitluck S."/>
            <person name="Saunders E."/>
            <person name="Brettin T."/>
            <person name="Detter J.C."/>
            <person name="Han C."/>
            <person name="Larimer F."/>
            <person name="Land M."/>
            <person name="Hauser L."/>
            <person name="Kyrpides N."/>
            <person name="Ovchinnikova G."/>
            <person name="Richardson P."/>
        </authorList>
    </citation>
    <scope>NUCLEOTIDE SEQUENCE [LARGE SCALE GENOMIC DNA]</scope>
    <source>
        <strain evidence="16">DSM 10501 / KC4</strain>
    </source>
</reference>
<evidence type="ECO:0000256" key="8">
    <source>
        <dbReference type="ARBA" id="ARBA00022982"/>
    </source>
</evidence>
<feature type="binding site" evidence="11 12">
    <location>
        <begin position="68"/>
        <end position="70"/>
    </location>
    <ligand>
        <name>FAD</name>
        <dbReference type="ChEBI" id="CHEBI:57692"/>
    </ligand>
</feature>
<dbReference type="GO" id="GO:0046872">
    <property type="term" value="F:metal ion binding"/>
    <property type="evidence" value="ECO:0007669"/>
    <property type="project" value="UniProtKB-KW"/>
</dbReference>
<feature type="binding site" evidence="11 12">
    <location>
        <begin position="51"/>
        <end position="54"/>
    </location>
    <ligand>
        <name>FAD</name>
        <dbReference type="ChEBI" id="CHEBI:57692"/>
    </ligand>
</feature>
<dbReference type="SUPFAM" id="SSF63380">
    <property type="entry name" value="Riboflavin synthase domain-like"/>
    <property type="match status" value="1"/>
</dbReference>
<dbReference type="OrthoDB" id="9789468at2"/>
<dbReference type="SUPFAM" id="SSF52343">
    <property type="entry name" value="Ferredoxin reductase-like, C-terminal NADP-linked domain"/>
    <property type="match status" value="1"/>
</dbReference>
<dbReference type="GO" id="GO:0009055">
    <property type="term" value="F:electron transfer activity"/>
    <property type="evidence" value="ECO:0007669"/>
    <property type="project" value="UniProtKB-UniRule"/>
</dbReference>
<comment type="cofactor">
    <cofactor evidence="13">
        <name>[2Fe-2S] cluster</name>
        <dbReference type="ChEBI" id="CHEBI:190135"/>
    </cofactor>
    <text evidence="13">Binds 1 [2Fe-2S] cluster per subunit.</text>
</comment>
<feature type="domain" description="FAD-binding FR-type" evidence="14">
    <location>
        <begin position="1"/>
        <end position="100"/>
    </location>
</feature>
<dbReference type="PANTHER" id="PTHR43513:SF3">
    <property type="entry name" value="DIHYDROOROTATE DEHYDROGENASE B (NAD(+)), ELECTRON TRANSFER SUBUNIT-RELATED"/>
    <property type="match status" value="1"/>
</dbReference>
<evidence type="ECO:0000256" key="10">
    <source>
        <dbReference type="ARBA" id="ARBA00023014"/>
    </source>
</evidence>
<evidence type="ECO:0000313" key="15">
    <source>
        <dbReference type="EMBL" id="ACX51528.1"/>
    </source>
</evidence>
<keyword evidence="16" id="KW-1185">Reference proteome</keyword>
<accession>C9RBA1</accession>
<dbReference type="Pfam" id="PF10418">
    <property type="entry name" value="DHODB_Fe-S_bind"/>
    <property type="match status" value="1"/>
</dbReference>
<evidence type="ECO:0000256" key="9">
    <source>
        <dbReference type="ARBA" id="ARBA00023004"/>
    </source>
</evidence>
<keyword evidence="8 11" id="KW-0249">Electron transport</keyword>
<keyword evidence="7 11" id="KW-0665">Pyrimidine biosynthesis</keyword>
<dbReference type="InterPro" id="IPR008333">
    <property type="entry name" value="Cbr1-like_FAD-bd_dom"/>
</dbReference>
<comment type="subunit">
    <text evidence="11">Heterotetramer of 2 PyrK and 2 PyrD type B subunits.</text>
</comment>
<dbReference type="AlphaFoldDB" id="C9RBA1"/>
<comment type="cofactor">
    <cofactor evidence="11 12">
        <name>FAD</name>
        <dbReference type="ChEBI" id="CHEBI:57692"/>
    </cofactor>
    <text evidence="11 12">Binds 1 FAD per subunit.</text>
</comment>
<dbReference type="EMBL" id="CP001785">
    <property type="protein sequence ID" value="ACX51528.1"/>
    <property type="molecule type" value="Genomic_DNA"/>
</dbReference>
<evidence type="ECO:0000256" key="6">
    <source>
        <dbReference type="ARBA" id="ARBA00022827"/>
    </source>
</evidence>
<evidence type="ECO:0000256" key="12">
    <source>
        <dbReference type="PIRSR" id="PIRSR006816-1"/>
    </source>
</evidence>
<comment type="similarity">
    <text evidence="1 11">Belongs to the PyrK family.</text>
</comment>
<keyword evidence="4 11" id="KW-0001">2Fe-2S</keyword>
<dbReference type="InterPro" id="IPR001433">
    <property type="entry name" value="OxRdtase_FAD/NAD-bd"/>
</dbReference>
<dbReference type="GO" id="GO:0044205">
    <property type="term" value="P:'de novo' UMP biosynthetic process"/>
    <property type="evidence" value="ECO:0007669"/>
    <property type="project" value="UniProtKB-UniRule"/>
</dbReference>
<dbReference type="InterPro" id="IPR050353">
    <property type="entry name" value="PyrK_electron_transfer"/>
</dbReference>
<dbReference type="InterPro" id="IPR019480">
    <property type="entry name" value="Dihydroorotate_DH_Fe-S-bd"/>
</dbReference>
<dbReference type="Gene3D" id="2.10.240.10">
    <property type="entry name" value="Dihydroorotate dehydrogenase, electron transfer subunit"/>
    <property type="match status" value="1"/>
</dbReference>
<dbReference type="InterPro" id="IPR037117">
    <property type="entry name" value="Dihydroorotate_DH_ele_sf"/>
</dbReference>
<evidence type="ECO:0000256" key="13">
    <source>
        <dbReference type="PIRSR" id="PIRSR006816-2"/>
    </source>
</evidence>
<feature type="binding site" evidence="11 13">
    <location>
        <position position="220"/>
    </location>
    <ligand>
        <name>[2Fe-2S] cluster</name>
        <dbReference type="ChEBI" id="CHEBI:190135"/>
    </ligand>
</feature>
<evidence type="ECO:0000256" key="7">
    <source>
        <dbReference type="ARBA" id="ARBA00022975"/>
    </source>
</evidence>
<dbReference type="InterPro" id="IPR017938">
    <property type="entry name" value="Riboflavin_synthase-like_b-brl"/>
</dbReference>
<dbReference type="PIRSF" id="PIRSF006816">
    <property type="entry name" value="Cyc3_hyd_g"/>
    <property type="match status" value="1"/>
</dbReference>
<dbReference type="Gene3D" id="3.40.50.80">
    <property type="entry name" value="Nucleotide-binding domain of ferredoxin-NADP reductase (FNR) module"/>
    <property type="match status" value="1"/>
</dbReference>
<evidence type="ECO:0000256" key="2">
    <source>
        <dbReference type="ARBA" id="ARBA00022448"/>
    </source>
</evidence>
<dbReference type="HOGENOM" id="CLU_003827_1_2_9"/>
<dbReference type="InterPro" id="IPR012165">
    <property type="entry name" value="Cyt_c3_hydrogenase_gsu"/>
</dbReference>
<organism evidence="15 16">
    <name type="scientific">Ammonifex degensii (strain DSM 10501 / KC4)</name>
    <dbReference type="NCBI Taxonomy" id="429009"/>
    <lineage>
        <taxon>Bacteria</taxon>
        <taxon>Bacillati</taxon>
        <taxon>Bacillota</taxon>
        <taxon>Clostridia</taxon>
        <taxon>Thermoanaerobacterales</taxon>
        <taxon>Thermoanaerobacteraceae</taxon>
        <taxon>Ammonifex</taxon>
    </lineage>
</organism>
<comment type="function">
    <text evidence="11">Responsible for channeling the electrons from the oxidation of dihydroorotate from the FMN redox center in the PyrD type B subunit to the ultimate electron acceptor NAD(+).</text>
</comment>
<dbReference type="CDD" id="cd06218">
    <property type="entry name" value="DHOD_e_trans"/>
    <property type="match status" value="1"/>
</dbReference>
<dbReference type="InterPro" id="IPR017927">
    <property type="entry name" value="FAD-bd_FR_type"/>
</dbReference>
<dbReference type="InterPro" id="IPR039261">
    <property type="entry name" value="FNR_nucleotide-bd"/>
</dbReference>
<proteinExistence type="inferred from homology"/>
<dbReference type="InterPro" id="IPR023455">
    <property type="entry name" value="Dihydroorotate_DHASE_ETsu"/>
</dbReference>
<dbReference type="STRING" id="429009.Adeg_0374"/>